<dbReference type="Pfam" id="PF03989">
    <property type="entry name" value="DNA_gyraseA_C"/>
    <property type="match status" value="6"/>
</dbReference>
<dbReference type="InterPro" id="IPR035516">
    <property type="entry name" value="Gyrase/topoIV_suA_C"/>
</dbReference>
<dbReference type="HAMAP" id="MF_01897">
    <property type="entry name" value="GyrA"/>
    <property type="match status" value="1"/>
</dbReference>
<dbReference type="EMBL" id="PCHA01000036">
    <property type="protein sequence ID" value="PKU93625.1"/>
    <property type="molecule type" value="Genomic_DNA"/>
</dbReference>
<dbReference type="GO" id="GO:0034335">
    <property type="term" value="F:DNA negative supercoiling activity"/>
    <property type="evidence" value="ECO:0007669"/>
    <property type="project" value="UniProtKB-ARBA"/>
</dbReference>
<evidence type="ECO:0000313" key="14">
    <source>
        <dbReference type="Proteomes" id="UP000233722"/>
    </source>
</evidence>
<dbReference type="CDD" id="cd00187">
    <property type="entry name" value="TOP4c"/>
    <property type="match status" value="1"/>
</dbReference>
<gene>
    <name evidence="9" type="primary">gyrA</name>
    <name evidence="13" type="ORF">CQR45_1672</name>
</gene>
<dbReference type="NCBIfam" id="NF004044">
    <property type="entry name" value="PRK05561.1"/>
    <property type="match status" value="1"/>
</dbReference>
<feature type="short sequence motif" description="GyrA-box" evidence="9">
    <location>
        <begin position="566"/>
        <end position="572"/>
    </location>
</feature>
<dbReference type="InterPro" id="IPR013760">
    <property type="entry name" value="Topo_IIA-like_dom_sf"/>
</dbReference>
<evidence type="ECO:0000256" key="5">
    <source>
        <dbReference type="ARBA" id="ARBA00023029"/>
    </source>
</evidence>
<dbReference type="GO" id="GO:0005524">
    <property type="term" value="F:ATP binding"/>
    <property type="evidence" value="ECO:0007669"/>
    <property type="project" value="UniProtKB-UniRule"/>
</dbReference>
<evidence type="ECO:0000256" key="2">
    <source>
        <dbReference type="ARBA" id="ARBA00008263"/>
    </source>
</evidence>
<dbReference type="RefSeq" id="WP_371836442.1">
    <property type="nucleotide sequence ID" value="NZ_PCHA01000036.1"/>
</dbReference>
<dbReference type="Gene3D" id="3.90.199.10">
    <property type="entry name" value="Topoisomerase II, domain 5"/>
    <property type="match status" value="1"/>
</dbReference>
<feature type="region of interest" description="Disordered" evidence="11">
    <location>
        <begin position="855"/>
        <end position="921"/>
    </location>
</feature>
<feature type="compositionally biased region" description="Low complexity" evidence="11">
    <location>
        <begin position="865"/>
        <end position="877"/>
    </location>
</feature>
<dbReference type="FunFam" id="3.90.199.10:FF:000001">
    <property type="entry name" value="DNA gyrase subunit A"/>
    <property type="match status" value="1"/>
</dbReference>
<evidence type="ECO:0000256" key="4">
    <source>
        <dbReference type="ARBA" id="ARBA00022840"/>
    </source>
</evidence>
<protein>
    <recommendedName>
        <fullName evidence="9">DNA gyrase subunit A</fullName>
        <ecNumber evidence="9">5.6.2.2</ecNumber>
    </recommendedName>
</protein>
<evidence type="ECO:0000256" key="3">
    <source>
        <dbReference type="ARBA" id="ARBA00022741"/>
    </source>
</evidence>
<reference evidence="13 14" key="1">
    <citation type="submission" date="2017-10" db="EMBL/GenBank/DDBJ databases">
        <title>Bifidobacterium genomics.</title>
        <authorList>
            <person name="Lugli G.A."/>
            <person name="Milani C."/>
            <person name="Mancabelli L."/>
        </authorList>
    </citation>
    <scope>NUCLEOTIDE SEQUENCE [LARGE SCALE GENOMIC DNA]</scope>
    <source>
        <strain evidence="13 14">1747B</strain>
    </source>
</reference>
<evidence type="ECO:0000256" key="7">
    <source>
        <dbReference type="ARBA" id="ARBA00023235"/>
    </source>
</evidence>
<dbReference type="SUPFAM" id="SSF56719">
    <property type="entry name" value="Type II DNA topoisomerase"/>
    <property type="match status" value="1"/>
</dbReference>
<evidence type="ECO:0000313" key="13">
    <source>
        <dbReference type="EMBL" id="PKU93625.1"/>
    </source>
</evidence>
<comment type="caution">
    <text evidence="13">The sequence shown here is derived from an EMBL/GenBank/DDBJ whole genome shotgun (WGS) entry which is preliminary data.</text>
</comment>
<dbReference type="Gene3D" id="3.30.1360.40">
    <property type="match status" value="1"/>
</dbReference>
<dbReference type="GO" id="GO:0006261">
    <property type="term" value="P:DNA-templated DNA replication"/>
    <property type="evidence" value="ECO:0007669"/>
    <property type="project" value="UniProtKB-UniRule"/>
</dbReference>
<dbReference type="PANTHER" id="PTHR43493:SF5">
    <property type="entry name" value="DNA GYRASE SUBUNIT A, CHLOROPLASTIC_MITOCHONDRIAL"/>
    <property type="match status" value="1"/>
</dbReference>
<dbReference type="PROSITE" id="PS52040">
    <property type="entry name" value="TOPO_IIA"/>
    <property type="match status" value="1"/>
</dbReference>
<keyword evidence="4 9" id="KW-0067">ATP-binding</keyword>
<dbReference type="InterPro" id="IPR013758">
    <property type="entry name" value="Topo_IIA_A/C_ab"/>
</dbReference>
<organism evidence="13 14">
    <name type="scientific">Bifidobacterium pseudolongum subsp. globosum</name>
    <dbReference type="NCBI Taxonomy" id="1690"/>
    <lineage>
        <taxon>Bacteria</taxon>
        <taxon>Bacillati</taxon>
        <taxon>Actinomycetota</taxon>
        <taxon>Actinomycetes</taxon>
        <taxon>Bifidobacteriales</taxon>
        <taxon>Bifidobacteriaceae</taxon>
        <taxon>Bifidobacterium</taxon>
    </lineage>
</organism>
<dbReference type="GO" id="GO:0006265">
    <property type="term" value="P:DNA topological change"/>
    <property type="evidence" value="ECO:0007669"/>
    <property type="project" value="UniProtKB-UniRule"/>
</dbReference>
<comment type="catalytic activity">
    <reaction evidence="1 9 10">
        <text>ATP-dependent breakage, passage and rejoining of double-stranded DNA.</text>
        <dbReference type="EC" id="5.6.2.2"/>
    </reaction>
</comment>
<dbReference type="InterPro" id="IPR006691">
    <property type="entry name" value="GyrA/parC_rep"/>
</dbReference>
<accession>A0A2N3QPJ7</accession>
<feature type="active site" description="O-(5'-phospho-DNA)-tyrosine intermediate" evidence="9 10">
    <location>
        <position position="159"/>
    </location>
</feature>
<feature type="domain" description="Topo IIA-type catalytic" evidence="12">
    <location>
        <begin position="71"/>
        <end position="539"/>
    </location>
</feature>
<keyword evidence="6 9" id="KW-0238">DNA-binding</keyword>
<evidence type="ECO:0000256" key="6">
    <source>
        <dbReference type="ARBA" id="ARBA00023125"/>
    </source>
</evidence>
<dbReference type="Gene3D" id="1.10.268.10">
    <property type="entry name" value="Topoisomerase, domain 3"/>
    <property type="match status" value="1"/>
</dbReference>
<comment type="similarity">
    <text evidence="2 9">Belongs to the type II topoisomerase GyrA/ParC subunit family.</text>
</comment>
<dbReference type="Gene3D" id="2.120.10.90">
    <property type="entry name" value="DNA gyrase/topoisomerase IV, subunit A, C-terminal"/>
    <property type="match status" value="1"/>
</dbReference>
<dbReference type="GO" id="GO:0009330">
    <property type="term" value="C:DNA topoisomerase type II (double strand cut, ATP-hydrolyzing) complex"/>
    <property type="evidence" value="ECO:0007669"/>
    <property type="project" value="TreeGrafter"/>
</dbReference>
<dbReference type="InterPro" id="IPR005743">
    <property type="entry name" value="GyrA"/>
</dbReference>
<dbReference type="InterPro" id="IPR050220">
    <property type="entry name" value="Type_II_DNA_Topoisomerases"/>
</dbReference>
<dbReference type="GO" id="GO:0005737">
    <property type="term" value="C:cytoplasm"/>
    <property type="evidence" value="ECO:0007669"/>
    <property type="project" value="UniProtKB-SubCell"/>
</dbReference>
<dbReference type="NCBIfam" id="NF004043">
    <property type="entry name" value="PRK05560.1"/>
    <property type="match status" value="1"/>
</dbReference>
<dbReference type="PANTHER" id="PTHR43493">
    <property type="entry name" value="DNA GYRASE/TOPOISOMERASE SUBUNIT A"/>
    <property type="match status" value="1"/>
</dbReference>
<comment type="function">
    <text evidence="9">A type II topoisomerase that negatively supercoils closed circular double-stranded (ds) DNA in an ATP-dependent manner to modulate DNA topology and maintain chromosomes in an underwound state. Negative supercoiling favors strand separation, and DNA replication, transcription, recombination and repair, all of which involve strand separation. Also able to catalyze the interconversion of other topological isomers of dsDNA rings, including catenanes and knotted rings. Type II topoisomerases break and join 2 DNA strands simultaneously in an ATP-dependent manner.</text>
</comment>
<proteinExistence type="inferred from homology"/>
<comment type="miscellaneous">
    <text evidence="9">Few gyrases are as efficient as E.coli at forming negative supercoils. Not all organisms have 2 type II topoisomerases; in organisms with a single type II topoisomerase this enzyme also has to decatenate newly replicated chromosomes.</text>
</comment>
<dbReference type="InterPro" id="IPR013757">
    <property type="entry name" value="Topo_IIA_A_a_sf"/>
</dbReference>
<keyword evidence="7 9" id="KW-0413">Isomerase</keyword>
<evidence type="ECO:0000256" key="11">
    <source>
        <dbReference type="SAM" id="MobiDB-lite"/>
    </source>
</evidence>
<dbReference type="FunFam" id="2.120.10.90:FF:000005">
    <property type="entry name" value="DNA topoisomerase 4 subunit A"/>
    <property type="match status" value="1"/>
</dbReference>
<evidence type="ECO:0000256" key="1">
    <source>
        <dbReference type="ARBA" id="ARBA00000185"/>
    </source>
</evidence>
<dbReference type="SUPFAM" id="SSF101904">
    <property type="entry name" value="GyrA/ParC C-terminal domain-like"/>
    <property type="match status" value="1"/>
</dbReference>
<evidence type="ECO:0000259" key="12">
    <source>
        <dbReference type="PROSITE" id="PS52040"/>
    </source>
</evidence>
<dbReference type="Proteomes" id="UP000233722">
    <property type="component" value="Unassembled WGS sequence"/>
</dbReference>
<dbReference type="SMART" id="SM00434">
    <property type="entry name" value="TOP4c"/>
    <property type="match status" value="1"/>
</dbReference>
<dbReference type="NCBIfam" id="TIGR01063">
    <property type="entry name" value="gyrA"/>
    <property type="match status" value="1"/>
</dbReference>
<sequence>MADEPTNTGADGADDENALHAGALEPLSPQEADNTDYGLLKGNRVQPVDLQEEMRQSYLSYALSVIVERALPDVRDGMKPVHRRVVYAMYDGGYRPDRGYNKCSRVVGDVMGKYHPHGDSAIYDTLVRMAQDWSMRYLLVDGQGNFGSPGDDPAAAMRYTECRMAPLAMELVRDIDKDTVDFVPNYDGKTQEPTVLPARFPNLLVNGSSGIAVGMATNIPPHNMREVADGVHWALDHPEATREELLDALIERIKGPDFPTGATILGHKGIEQAYRTGRGLITMRAVVNTEEIKGRMCLVVTELPYQVNPDRLVVSIREAVRDGKIQGIADMRDETSGRTGQRLVLVLKRDAVPKVVLNNLYKHSQLQQTFGANMLALVDGVPRTLSLDAFIRHWVSHQLDVIARRTAYLKREAEERDHILQGYLKALDMIDEVIHLIRSSRTVEVARTGLMDLLTVDEIQADAILAMQLRRLAALERQKILDEHDELMRRITDYADILARPERQRKIVGDELDEIVAKYGDDRRTRILPFSGEMNVEDLIAEENVVVTVTHAGFIKRTKADEYRAQHRGGKGIKGAKLRDDDVVDHFFLTSTHNWLLFFTNKGRVYRCKAYELPEGSRDSKGQHVANLLQFAPDETIQAVLAIPNYEVAKYLVLATRSGKVKKTRLSEYDSPRQGGLIAVRLMTDENGETADELIGANLCNAEDDIILVSKHGMSLKFRADDDQLRPMGRQTAGVQGMKFRDGDELLAMDVVWGDSNKDLFVVTNEGFAKRTALSEYRLQGRNGFGVKAVQLVEGRGFLVGALVVSEEDQVMAIMTSGKVIRANVNEVKRTGRTTQGVTFAKPEKNDEIISIARNAEAEDEADGETTTTESSGSASSIQPAQGEPVFEVSTAEPSGMPLVTENSEAIERTEESGGEASDEA</sequence>
<dbReference type="GO" id="GO:0003677">
    <property type="term" value="F:DNA binding"/>
    <property type="evidence" value="ECO:0007669"/>
    <property type="project" value="UniProtKB-UniRule"/>
</dbReference>
<evidence type="ECO:0000256" key="9">
    <source>
        <dbReference type="HAMAP-Rule" id="MF_01897"/>
    </source>
</evidence>
<evidence type="ECO:0000256" key="10">
    <source>
        <dbReference type="PROSITE-ProRule" id="PRU01384"/>
    </source>
</evidence>
<feature type="region of interest" description="Disordered" evidence="11">
    <location>
        <begin position="1"/>
        <end position="38"/>
    </location>
</feature>
<dbReference type="EC" id="5.6.2.2" evidence="9"/>
<keyword evidence="5 9" id="KW-0799">Topoisomerase</keyword>
<name>A0A2N3QPJ7_9BIFI</name>
<dbReference type="FunFam" id="1.10.268.10:FF:000001">
    <property type="entry name" value="DNA gyrase subunit A"/>
    <property type="match status" value="1"/>
</dbReference>
<evidence type="ECO:0000256" key="8">
    <source>
        <dbReference type="ARBA" id="ARBA00063644"/>
    </source>
</evidence>
<comment type="subunit">
    <text evidence="8">Heterotetramer composed of ParC and ParE.</text>
</comment>
<dbReference type="FunFam" id="3.30.1360.40:FF:000002">
    <property type="entry name" value="DNA gyrase subunit A"/>
    <property type="match status" value="1"/>
</dbReference>
<keyword evidence="3 9" id="KW-0547">Nucleotide-binding</keyword>
<dbReference type="Pfam" id="PF00521">
    <property type="entry name" value="DNA_topoisoIV"/>
    <property type="match status" value="1"/>
</dbReference>
<dbReference type="AlphaFoldDB" id="A0A2N3QPJ7"/>
<dbReference type="InterPro" id="IPR002205">
    <property type="entry name" value="Topo_IIA_dom_A"/>
</dbReference>
<comment type="subunit">
    <text evidence="9">Heterotetramer, composed of two GyrA and two GyrB chains. In the heterotetramer, GyrA contains the active site tyrosine that forms a transient covalent intermediate with DNA, while GyrB binds cofactors and catalyzes ATP hydrolysis.</text>
</comment>
<comment type="subcellular location">
    <subcellularLocation>
        <location evidence="9">Cytoplasm</location>
    </subcellularLocation>
</comment>
<keyword evidence="9" id="KW-0963">Cytoplasm</keyword>
<dbReference type="GO" id="GO:0005694">
    <property type="term" value="C:chromosome"/>
    <property type="evidence" value="ECO:0007669"/>
    <property type="project" value="InterPro"/>
</dbReference>